<dbReference type="PANTHER" id="PTHR43798:SF33">
    <property type="entry name" value="HYDROLASE, PUTATIVE (AFU_ORTHOLOGUE AFUA_2G14860)-RELATED"/>
    <property type="match status" value="1"/>
</dbReference>
<dbReference type="AlphaFoldDB" id="A0A7Y3RN16"/>
<gene>
    <name evidence="2" type="ORF">HK107_12275</name>
</gene>
<evidence type="ECO:0000313" key="3">
    <source>
        <dbReference type="Proteomes" id="UP000536835"/>
    </source>
</evidence>
<reference evidence="2 3" key="1">
    <citation type="submission" date="2020-05" db="EMBL/GenBank/DDBJ databases">
        <title>Parvularcula mediterraneae sp. nov., isolated from polypropylene straw from shallow seawater of the seashore of Laganas in Zakynthos island, Greece.</title>
        <authorList>
            <person name="Szabo I."/>
            <person name="Al-Omari J."/>
            <person name="Rado J."/>
            <person name="Szerdahelyi G.S."/>
        </authorList>
    </citation>
    <scope>NUCLEOTIDE SEQUENCE [LARGE SCALE GENOMIC DNA]</scope>
    <source>
        <strain evidence="2 3">ZS-1/3</strain>
    </source>
</reference>
<dbReference type="RefSeq" id="WP_173200188.1">
    <property type="nucleotide sequence ID" value="NZ_JABFCX010000003.1"/>
</dbReference>
<proteinExistence type="predicted"/>
<name>A0A7Y3RN16_9PROT</name>
<dbReference type="SUPFAM" id="SSF53474">
    <property type="entry name" value="alpha/beta-Hydrolases"/>
    <property type="match status" value="1"/>
</dbReference>
<dbReference type="InterPro" id="IPR000073">
    <property type="entry name" value="AB_hydrolase_1"/>
</dbReference>
<evidence type="ECO:0000313" key="2">
    <source>
        <dbReference type="EMBL" id="NNU17098.1"/>
    </source>
</evidence>
<accession>A0A7Y3RN16</accession>
<dbReference type="GO" id="GO:0046464">
    <property type="term" value="P:acylglycerol catabolic process"/>
    <property type="evidence" value="ECO:0007669"/>
    <property type="project" value="TreeGrafter"/>
</dbReference>
<dbReference type="PANTHER" id="PTHR43798">
    <property type="entry name" value="MONOACYLGLYCEROL LIPASE"/>
    <property type="match status" value="1"/>
</dbReference>
<dbReference type="InterPro" id="IPR029058">
    <property type="entry name" value="AB_hydrolase_fold"/>
</dbReference>
<keyword evidence="2" id="KW-0378">Hydrolase</keyword>
<dbReference type="InterPro" id="IPR050266">
    <property type="entry name" value="AB_hydrolase_sf"/>
</dbReference>
<dbReference type="Pfam" id="PF00561">
    <property type="entry name" value="Abhydrolase_1"/>
    <property type="match status" value="1"/>
</dbReference>
<organism evidence="2 3">
    <name type="scientific">Parvularcula mediterranea</name>
    <dbReference type="NCBI Taxonomy" id="2732508"/>
    <lineage>
        <taxon>Bacteria</taxon>
        <taxon>Pseudomonadati</taxon>
        <taxon>Pseudomonadota</taxon>
        <taxon>Alphaproteobacteria</taxon>
        <taxon>Parvularculales</taxon>
        <taxon>Parvularculaceae</taxon>
        <taxon>Parvularcula</taxon>
    </lineage>
</organism>
<dbReference type="EMBL" id="JABFCX010000003">
    <property type="protein sequence ID" value="NNU17098.1"/>
    <property type="molecule type" value="Genomic_DNA"/>
</dbReference>
<dbReference type="GO" id="GO:0047372">
    <property type="term" value="F:monoacylglycerol lipase activity"/>
    <property type="evidence" value="ECO:0007669"/>
    <property type="project" value="TreeGrafter"/>
</dbReference>
<dbReference type="GO" id="GO:0016020">
    <property type="term" value="C:membrane"/>
    <property type="evidence" value="ECO:0007669"/>
    <property type="project" value="TreeGrafter"/>
</dbReference>
<keyword evidence="3" id="KW-1185">Reference proteome</keyword>
<sequence length="284" mass="31600">MMVLASWKSARQTLRFEGHDIAYWTDGDGPPLLLIHGFPTSSHDWTPIWQALTEKYRVIACDLLGFGLSAKPSSGYSIHRQADLQEALLGELGISHADLLVHDYGVSVGQELLARENEGGLSFSIGQMVFLNGGIFPGEHRPRPIQKLGASPLGFLISLLTTRERFGKSFSEVFGPETQPTKQELDTYWSLICENSGNRITHKLLGYMKDREVHKERWVSALGPNQARIGLINGALDPVSGEHVFEVWRRELPDARAHLLPTIGHYPQVEAQEAVASKVLEWLG</sequence>
<evidence type="ECO:0000259" key="1">
    <source>
        <dbReference type="Pfam" id="PF00561"/>
    </source>
</evidence>
<protein>
    <submittedName>
        <fullName evidence="2">Alpha/beta hydrolase</fullName>
    </submittedName>
</protein>
<dbReference type="Gene3D" id="3.40.50.1820">
    <property type="entry name" value="alpha/beta hydrolase"/>
    <property type="match status" value="1"/>
</dbReference>
<comment type="caution">
    <text evidence="2">The sequence shown here is derived from an EMBL/GenBank/DDBJ whole genome shotgun (WGS) entry which is preliminary data.</text>
</comment>
<feature type="domain" description="AB hydrolase-1" evidence="1">
    <location>
        <begin position="30"/>
        <end position="270"/>
    </location>
</feature>
<dbReference type="Proteomes" id="UP000536835">
    <property type="component" value="Unassembled WGS sequence"/>
</dbReference>